<proteinExistence type="predicted"/>
<dbReference type="Proteomes" id="UP001157125">
    <property type="component" value="Unassembled WGS sequence"/>
</dbReference>
<sequence>MSTTRQWRSKLADRIEDGQGEPISAREEELVVELIRTFKVKHGRKPGERVATKSGSHRLIDRDSSESQQSAG</sequence>
<keyword evidence="3" id="KW-1185">Reference proteome</keyword>
<evidence type="ECO:0000313" key="3">
    <source>
        <dbReference type="Proteomes" id="UP001157125"/>
    </source>
</evidence>
<comment type="caution">
    <text evidence="2">The sequence shown here is derived from an EMBL/GenBank/DDBJ whole genome shotgun (WGS) entry which is preliminary data.</text>
</comment>
<gene>
    <name evidence="2" type="ORF">GCM10025876_41170</name>
</gene>
<organism evidence="2 3">
    <name type="scientific">Demequina litorisediminis</name>
    <dbReference type="NCBI Taxonomy" id="1849022"/>
    <lineage>
        <taxon>Bacteria</taxon>
        <taxon>Bacillati</taxon>
        <taxon>Actinomycetota</taxon>
        <taxon>Actinomycetes</taxon>
        <taxon>Micrococcales</taxon>
        <taxon>Demequinaceae</taxon>
        <taxon>Demequina</taxon>
    </lineage>
</organism>
<dbReference type="EMBL" id="BSUN01000003">
    <property type="protein sequence ID" value="GMA37913.1"/>
    <property type="molecule type" value="Genomic_DNA"/>
</dbReference>
<accession>A0ABQ6IJ06</accession>
<evidence type="ECO:0000256" key="1">
    <source>
        <dbReference type="SAM" id="MobiDB-lite"/>
    </source>
</evidence>
<dbReference type="RefSeq" id="WP_284329586.1">
    <property type="nucleotide sequence ID" value="NZ_BSUN01000003.1"/>
</dbReference>
<evidence type="ECO:0000313" key="2">
    <source>
        <dbReference type="EMBL" id="GMA37913.1"/>
    </source>
</evidence>
<feature type="region of interest" description="Disordered" evidence="1">
    <location>
        <begin position="1"/>
        <end position="24"/>
    </location>
</feature>
<name>A0ABQ6IJ06_9MICO</name>
<protein>
    <submittedName>
        <fullName evidence="2">Uncharacterized protein</fullName>
    </submittedName>
</protein>
<reference evidence="3" key="1">
    <citation type="journal article" date="2019" name="Int. J. Syst. Evol. Microbiol.">
        <title>The Global Catalogue of Microorganisms (GCM) 10K type strain sequencing project: providing services to taxonomists for standard genome sequencing and annotation.</title>
        <authorList>
            <consortium name="The Broad Institute Genomics Platform"/>
            <consortium name="The Broad Institute Genome Sequencing Center for Infectious Disease"/>
            <person name="Wu L."/>
            <person name="Ma J."/>
        </authorList>
    </citation>
    <scope>NUCLEOTIDE SEQUENCE [LARGE SCALE GENOMIC DNA]</scope>
    <source>
        <strain evidence="3">NBRC 112299</strain>
    </source>
</reference>
<feature type="region of interest" description="Disordered" evidence="1">
    <location>
        <begin position="42"/>
        <end position="72"/>
    </location>
</feature>